<gene>
    <name evidence="2" type="ORF">AB1471_04895</name>
</gene>
<organism evidence="2 3">
    <name type="scientific">Jeotgalibacillus marinus</name>
    <dbReference type="NCBI Taxonomy" id="86667"/>
    <lineage>
        <taxon>Bacteria</taxon>
        <taxon>Bacillati</taxon>
        <taxon>Bacillota</taxon>
        <taxon>Bacilli</taxon>
        <taxon>Bacillales</taxon>
        <taxon>Caryophanaceae</taxon>
        <taxon>Jeotgalibacillus</taxon>
    </lineage>
</organism>
<evidence type="ECO:0000259" key="1">
    <source>
        <dbReference type="Pfam" id="PF13020"/>
    </source>
</evidence>
<sequence>MKKFCDLLWVIRTVKEFENKYQCQITQSYLFRLLESSFLGGRKTKASKPVLELLLFLKLLGIDDKHQLFIKPRGHRLCDSGSEGCYDLNIKQKKLMASWYVSLEDATNKQWMNYFCFNDSGKRQAMRSTISKSLQQWTEEMIYLGVAVQSDDQLELLGEHAWVRDHQPPITKEELHAILELQARKGREAEEYVLCYEKRRLQEQGLIAEADRVECISDSFVNAGYDILSFSTSGLEPNRFIEVKSVNPDGPFYLSDHELKIAKVLGSLYYLYLVDQTNQIEPIKIIKNPYSFLSYHANLEPIQYKVSFEGGSNKNR</sequence>
<comment type="caution">
    <text evidence="2">The sequence shown here is derived from an EMBL/GenBank/DDBJ whole genome shotgun (WGS) entry which is preliminary data.</text>
</comment>
<dbReference type="Pfam" id="PF13020">
    <property type="entry name" value="NOV_C"/>
    <property type="match status" value="1"/>
</dbReference>
<name>A0ABV3Q2G5_9BACL</name>
<reference evidence="2 3" key="1">
    <citation type="journal article" date="1979" name="Int. J. Syst. Evol. Microbiol.">
        <title>Bacillus globisporus subsp. marinus subsp. nov.</title>
        <authorList>
            <person name="Liu H."/>
        </authorList>
    </citation>
    <scope>NUCLEOTIDE SEQUENCE [LARGE SCALE GENOMIC DNA]</scope>
    <source>
        <strain evidence="2 3">DSM 1297</strain>
    </source>
</reference>
<proteinExistence type="predicted"/>
<evidence type="ECO:0000313" key="2">
    <source>
        <dbReference type="EMBL" id="MEW9501139.1"/>
    </source>
</evidence>
<dbReference type="Proteomes" id="UP001556040">
    <property type="component" value="Unassembled WGS sequence"/>
</dbReference>
<feature type="domain" description="Protein NO VEIN C-terminal" evidence="1">
    <location>
        <begin position="189"/>
        <end position="282"/>
    </location>
</feature>
<accession>A0ABV3Q2G5</accession>
<keyword evidence="3" id="KW-1185">Reference proteome</keyword>
<dbReference type="InterPro" id="IPR024975">
    <property type="entry name" value="NOV_C"/>
</dbReference>
<dbReference type="EMBL" id="JBFMIA010000002">
    <property type="protein sequence ID" value="MEW9501139.1"/>
    <property type="molecule type" value="Genomic_DNA"/>
</dbReference>
<evidence type="ECO:0000313" key="3">
    <source>
        <dbReference type="Proteomes" id="UP001556040"/>
    </source>
</evidence>
<protein>
    <submittedName>
        <fullName evidence="2">DUF3883 domain-containing protein</fullName>
    </submittedName>
</protein>